<dbReference type="AlphaFoldDB" id="A0A3P8W664"/>
<evidence type="ECO:0000313" key="3">
    <source>
        <dbReference type="Ensembl" id="ENSCSEP00000022124.1"/>
    </source>
</evidence>
<keyword evidence="4" id="KW-1185">Reference proteome</keyword>
<reference evidence="3 4" key="1">
    <citation type="journal article" date="2014" name="Nat. Genet.">
        <title>Whole-genome sequence of a flatfish provides insights into ZW sex chromosome evolution and adaptation to a benthic lifestyle.</title>
        <authorList>
            <person name="Chen S."/>
            <person name="Zhang G."/>
            <person name="Shao C."/>
            <person name="Huang Q."/>
            <person name="Liu G."/>
            <person name="Zhang P."/>
            <person name="Song W."/>
            <person name="An N."/>
            <person name="Chalopin D."/>
            <person name="Volff J.N."/>
            <person name="Hong Y."/>
            <person name="Li Q."/>
            <person name="Sha Z."/>
            <person name="Zhou H."/>
            <person name="Xie M."/>
            <person name="Yu Q."/>
            <person name="Liu Y."/>
            <person name="Xiang H."/>
            <person name="Wang N."/>
            <person name="Wu K."/>
            <person name="Yang C."/>
            <person name="Zhou Q."/>
            <person name="Liao X."/>
            <person name="Yang L."/>
            <person name="Hu Q."/>
            <person name="Zhang J."/>
            <person name="Meng L."/>
            <person name="Jin L."/>
            <person name="Tian Y."/>
            <person name="Lian J."/>
            <person name="Yang J."/>
            <person name="Miao G."/>
            <person name="Liu S."/>
            <person name="Liang Z."/>
            <person name="Yan F."/>
            <person name="Li Y."/>
            <person name="Sun B."/>
            <person name="Zhang H."/>
            <person name="Zhang J."/>
            <person name="Zhu Y."/>
            <person name="Du M."/>
            <person name="Zhao Y."/>
            <person name="Schartl M."/>
            <person name="Tang Q."/>
            <person name="Wang J."/>
        </authorList>
    </citation>
    <scope>NUCLEOTIDE SEQUENCE</scope>
</reference>
<dbReference type="SUPFAM" id="SSF49899">
    <property type="entry name" value="Concanavalin A-like lectins/glucanases"/>
    <property type="match status" value="2"/>
</dbReference>
<feature type="domain" description="MAM" evidence="2">
    <location>
        <begin position="42"/>
        <end position="204"/>
    </location>
</feature>
<keyword evidence="1" id="KW-0812">Transmembrane</keyword>
<dbReference type="PROSITE" id="PS50060">
    <property type="entry name" value="MAM_2"/>
    <property type="match status" value="3"/>
</dbReference>
<dbReference type="OMA" id="TMCSWSN"/>
<dbReference type="PANTHER" id="PTHR23282">
    <property type="entry name" value="APICAL ENDOSOMAL GLYCOPROTEIN PRECURSOR"/>
    <property type="match status" value="1"/>
</dbReference>
<evidence type="ECO:0000256" key="1">
    <source>
        <dbReference type="SAM" id="Phobius"/>
    </source>
</evidence>
<reference evidence="3" key="2">
    <citation type="submission" date="2025-08" db="UniProtKB">
        <authorList>
            <consortium name="Ensembl"/>
        </authorList>
    </citation>
    <scope>IDENTIFICATION</scope>
</reference>
<protein>
    <submittedName>
        <fullName evidence="3">Si:ch211-106h4.4</fullName>
    </submittedName>
</protein>
<reference evidence="3" key="3">
    <citation type="submission" date="2025-09" db="UniProtKB">
        <authorList>
            <consortium name="Ensembl"/>
        </authorList>
    </citation>
    <scope>IDENTIFICATION</scope>
</reference>
<keyword evidence="1" id="KW-1133">Transmembrane helix</keyword>
<dbReference type="SMART" id="SM00137">
    <property type="entry name" value="MAM"/>
    <property type="match status" value="2"/>
</dbReference>
<sequence length="418" mass="46356">MQSHVTLQQVHQVVLEASVGGRAGDIAIDDIGVSSGPCPKSDLCDFEEGTCDWQQHTNDDYDWVRKSGSMNNPNTGPDADHTTDTSVGHYYYLPSSAADHAHQTAAMSSPLYPAGKGACVQLWYHLYGQGVGTLNVYQQSEGGQAALILSQTGDHGRMWRFTQASLLPREQPYKIVVEGVKLGPTQEGDMAFDDVQLTEDRCPAPEFCDFEINMCSWSNLGDGVDQGDWLRGSGGSSHPHTGPSFDHTTNTTHGHYLYVDCTVGEWGDRSFLVSEVFQWSTGGHCLTFWYHMKGDHVGTLRVYINDRKMQNGGNEEGILKWTETGNKGDQWKMANVYFKHEEAFWFVFVYQRGSNPSGDVALDDIRISPGSCSFEPPINPPSNGHDTVSIVLAVIFTLLAGFVFCFLLFFLNKKWRAK</sequence>
<accession>A0A3P8W664</accession>
<feature type="transmembrane region" description="Helical" evidence="1">
    <location>
        <begin position="388"/>
        <end position="411"/>
    </location>
</feature>
<evidence type="ECO:0000313" key="4">
    <source>
        <dbReference type="Proteomes" id="UP000265120"/>
    </source>
</evidence>
<dbReference type="PANTHER" id="PTHR23282:SF101">
    <property type="entry name" value="MAM DOMAIN-CONTAINING PROTEIN"/>
    <property type="match status" value="1"/>
</dbReference>
<feature type="domain" description="MAM" evidence="2">
    <location>
        <begin position="206"/>
        <end position="374"/>
    </location>
</feature>
<dbReference type="InterPro" id="IPR051560">
    <property type="entry name" value="MAM_domain-containing"/>
</dbReference>
<feature type="domain" description="MAM" evidence="2">
    <location>
        <begin position="1"/>
        <end position="40"/>
    </location>
</feature>
<dbReference type="InterPro" id="IPR013320">
    <property type="entry name" value="ConA-like_dom_sf"/>
</dbReference>
<name>A0A3P8W664_CYNSE</name>
<evidence type="ECO:0000259" key="2">
    <source>
        <dbReference type="PROSITE" id="PS50060"/>
    </source>
</evidence>
<dbReference type="InterPro" id="IPR000998">
    <property type="entry name" value="MAM_dom"/>
</dbReference>
<dbReference type="Gene3D" id="2.60.120.200">
    <property type="match status" value="2"/>
</dbReference>
<dbReference type="Pfam" id="PF00629">
    <property type="entry name" value="MAM"/>
    <property type="match status" value="2"/>
</dbReference>
<dbReference type="Proteomes" id="UP000265120">
    <property type="component" value="Chromosome 20"/>
</dbReference>
<dbReference type="Ensembl" id="ENSCSET00000022403.1">
    <property type="protein sequence ID" value="ENSCSEP00000022124.1"/>
    <property type="gene ID" value="ENSCSEG00000014085.1"/>
</dbReference>
<dbReference type="PRINTS" id="PR00020">
    <property type="entry name" value="MAMDOMAIN"/>
</dbReference>
<organism evidence="3 4">
    <name type="scientific">Cynoglossus semilaevis</name>
    <name type="common">Tongue sole</name>
    <dbReference type="NCBI Taxonomy" id="244447"/>
    <lineage>
        <taxon>Eukaryota</taxon>
        <taxon>Metazoa</taxon>
        <taxon>Chordata</taxon>
        <taxon>Craniata</taxon>
        <taxon>Vertebrata</taxon>
        <taxon>Euteleostomi</taxon>
        <taxon>Actinopterygii</taxon>
        <taxon>Neopterygii</taxon>
        <taxon>Teleostei</taxon>
        <taxon>Neoteleostei</taxon>
        <taxon>Acanthomorphata</taxon>
        <taxon>Carangaria</taxon>
        <taxon>Pleuronectiformes</taxon>
        <taxon>Pleuronectoidei</taxon>
        <taxon>Cynoglossidae</taxon>
        <taxon>Cynoglossinae</taxon>
        <taxon>Cynoglossus</taxon>
    </lineage>
</organism>
<dbReference type="CDD" id="cd06263">
    <property type="entry name" value="MAM"/>
    <property type="match status" value="2"/>
</dbReference>
<dbReference type="GeneTree" id="ENSGT00940000164732"/>
<dbReference type="GO" id="GO:0016020">
    <property type="term" value="C:membrane"/>
    <property type="evidence" value="ECO:0007669"/>
    <property type="project" value="InterPro"/>
</dbReference>
<keyword evidence="1" id="KW-0472">Membrane</keyword>
<proteinExistence type="predicted"/>